<feature type="compositionally biased region" description="Polar residues" evidence="1">
    <location>
        <begin position="7"/>
        <end position="18"/>
    </location>
</feature>
<feature type="compositionally biased region" description="Basic residues" evidence="1">
    <location>
        <begin position="273"/>
        <end position="283"/>
    </location>
</feature>
<reference evidence="2 3" key="1">
    <citation type="submission" date="2019-07" db="EMBL/GenBank/DDBJ databases">
        <title>Draft genome assembly of a fouling barnacle, Amphibalanus amphitrite (Darwin, 1854): The first reference genome for Thecostraca.</title>
        <authorList>
            <person name="Kim W."/>
        </authorList>
    </citation>
    <scope>NUCLEOTIDE SEQUENCE [LARGE SCALE GENOMIC DNA]</scope>
    <source>
        <strain evidence="2">SNU_AA5</strain>
        <tissue evidence="2">Soma without cirri and trophi</tissue>
    </source>
</reference>
<feature type="region of interest" description="Disordered" evidence="1">
    <location>
        <begin position="163"/>
        <end position="236"/>
    </location>
</feature>
<feature type="compositionally biased region" description="Low complexity" evidence="1">
    <location>
        <begin position="208"/>
        <end position="221"/>
    </location>
</feature>
<dbReference type="AlphaFoldDB" id="A0A6A4X056"/>
<keyword evidence="3" id="KW-1185">Reference proteome</keyword>
<proteinExistence type="predicted"/>
<feature type="region of interest" description="Disordered" evidence="1">
    <location>
        <begin position="1"/>
        <end position="52"/>
    </location>
</feature>
<accession>A0A6A4X056</accession>
<dbReference type="OrthoDB" id="449052at2759"/>
<gene>
    <name evidence="2" type="ORF">FJT64_020584</name>
</gene>
<organism evidence="2 3">
    <name type="scientific">Amphibalanus amphitrite</name>
    <name type="common">Striped barnacle</name>
    <name type="synonym">Balanus amphitrite</name>
    <dbReference type="NCBI Taxonomy" id="1232801"/>
    <lineage>
        <taxon>Eukaryota</taxon>
        <taxon>Metazoa</taxon>
        <taxon>Ecdysozoa</taxon>
        <taxon>Arthropoda</taxon>
        <taxon>Crustacea</taxon>
        <taxon>Multicrustacea</taxon>
        <taxon>Cirripedia</taxon>
        <taxon>Thoracica</taxon>
        <taxon>Thoracicalcarea</taxon>
        <taxon>Balanomorpha</taxon>
        <taxon>Balanoidea</taxon>
        <taxon>Balanidae</taxon>
        <taxon>Amphibalaninae</taxon>
        <taxon>Amphibalanus</taxon>
    </lineage>
</organism>
<feature type="region of interest" description="Disordered" evidence="1">
    <location>
        <begin position="249"/>
        <end position="288"/>
    </location>
</feature>
<evidence type="ECO:0000313" key="2">
    <source>
        <dbReference type="EMBL" id="KAF0308168.1"/>
    </source>
</evidence>
<feature type="compositionally biased region" description="Polar residues" evidence="1">
    <location>
        <begin position="167"/>
        <end position="176"/>
    </location>
</feature>
<protein>
    <submittedName>
        <fullName evidence="2">Uncharacterized protein</fullName>
    </submittedName>
</protein>
<name>A0A6A4X056_AMPAM</name>
<evidence type="ECO:0000256" key="1">
    <source>
        <dbReference type="SAM" id="MobiDB-lite"/>
    </source>
</evidence>
<sequence length="417" mass="45821">MLAHQGSVGSPSDVSFSPSAADGGDGPPQRYSGSTEDDGERDRPHGHWHLPFRKKLSLGEAATSPPKSVSFVDEVEVGSPLAREYVEEHHKEHHRHKLGHTLSHSTIGRAMSHSAIGSAVSHFFKKGHYSPPGSEAGEGAALRSHSHHTIGHAVAEFFKKGVHHSPQDTAPATRSGTPPVEAGEDAVSSLPAGPEEGVTRGKPSTPMSGKKTASAGTAATKPPRDDPSEQPSISGMGQAVAKAFKKFNSSVVGSPGKPPRWQTWRRGTAPDPKKHRYRRRSMPGRRLSESAAAYEVSMLSLLRRRRSASRSPERRGGTPPRPANRETALQWLRRQALRRHISADFLHLRRWRRSCPDLPAATEGEDEEEEERVNEPIRHAILRRALVDDFETILLMYPGDVLKNGFRLFAWARLNRE</sequence>
<dbReference type="Proteomes" id="UP000440578">
    <property type="component" value="Unassembled WGS sequence"/>
</dbReference>
<comment type="caution">
    <text evidence="2">The sequence shown here is derived from an EMBL/GenBank/DDBJ whole genome shotgun (WGS) entry which is preliminary data.</text>
</comment>
<evidence type="ECO:0000313" key="3">
    <source>
        <dbReference type="Proteomes" id="UP000440578"/>
    </source>
</evidence>
<dbReference type="EMBL" id="VIIS01000509">
    <property type="protein sequence ID" value="KAF0308168.1"/>
    <property type="molecule type" value="Genomic_DNA"/>
</dbReference>
<feature type="region of interest" description="Disordered" evidence="1">
    <location>
        <begin position="303"/>
        <end position="327"/>
    </location>
</feature>